<sequence length="214" mass="24280">MSRPILNNLRYKTMLKLSHLSPCRGVCLPLALLFSLVLFGCDNRGVDDFPVLGEVTRDFSFVNQDNEVVTPVVFQDKVYVTDFFFTTCPSICPIMTRQMTRVYEAVKDEPGVLLLSHTIDPEHDTVEVLKNYADGLGIETAKWHMVTGPQDEIFAMAKHYMLAAMKYEEAPGGYLHSGSFVLVDRERQIRGYYDGTDSEAVDRLIEDLALFREP</sequence>
<dbReference type="InterPro" id="IPR036249">
    <property type="entry name" value="Thioredoxin-like_sf"/>
</dbReference>
<dbReference type="AlphaFoldDB" id="A0A1M5V7Q1"/>
<dbReference type="STRING" id="1121409.SAMN02745124_01546"/>
<dbReference type="EMBL" id="FQXS01000007">
    <property type="protein sequence ID" value="SHH71114.1"/>
    <property type="molecule type" value="Genomic_DNA"/>
</dbReference>
<dbReference type="Gene3D" id="3.40.30.10">
    <property type="entry name" value="Glutaredoxin"/>
    <property type="match status" value="1"/>
</dbReference>
<organism evidence="4 5">
    <name type="scientific">Desulfofustis glycolicus DSM 9705</name>
    <dbReference type="NCBI Taxonomy" id="1121409"/>
    <lineage>
        <taxon>Bacteria</taxon>
        <taxon>Pseudomonadati</taxon>
        <taxon>Thermodesulfobacteriota</taxon>
        <taxon>Desulfobulbia</taxon>
        <taxon>Desulfobulbales</taxon>
        <taxon>Desulfocapsaceae</taxon>
        <taxon>Desulfofustis</taxon>
    </lineage>
</organism>
<evidence type="ECO:0000256" key="3">
    <source>
        <dbReference type="PIRSR" id="PIRSR603782-2"/>
    </source>
</evidence>
<protein>
    <submittedName>
        <fullName evidence="4">Protein SCO1/2</fullName>
    </submittedName>
</protein>
<gene>
    <name evidence="4" type="ORF">SAMN02745124_01546</name>
</gene>
<name>A0A1M5V7Q1_9BACT</name>
<feature type="disulfide bond" description="Redox-active" evidence="3">
    <location>
        <begin position="88"/>
        <end position="92"/>
    </location>
</feature>
<dbReference type="PANTHER" id="PTHR12151:SF25">
    <property type="entry name" value="LINALOOL DEHYDRATASE_ISOMERASE DOMAIN-CONTAINING PROTEIN"/>
    <property type="match status" value="1"/>
</dbReference>
<dbReference type="Pfam" id="PF02630">
    <property type="entry name" value="SCO1-SenC"/>
    <property type="match status" value="1"/>
</dbReference>
<feature type="binding site" evidence="2">
    <location>
        <position position="88"/>
    </location>
    <ligand>
        <name>Cu cation</name>
        <dbReference type="ChEBI" id="CHEBI:23378"/>
    </ligand>
</feature>
<dbReference type="Proteomes" id="UP000184139">
    <property type="component" value="Unassembled WGS sequence"/>
</dbReference>
<evidence type="ECO:0000256" key="2">
    <source>
        <dbReference type="PIRSR" id="PIRSR603782-1"/>
    </source>
</evidence>
<dbReference type="OrthoDB" id="9790194at2"/>
<keyword evidence="2" id="KW-0186">Copper</keyword>
<keyword evidence="5" id="KW-1185">Reference proteome</keyword>
<accession>A0A1M5V7Q1</accession>
<proteinExistence type="inferred from homology"/>
<comment type="similarity">
    <text evidence="1">Belongs to the SCO1/2 family.</text>
</comment>
<evidence type="ECO:0000313" key="4">
    <source>
        <dbReference type="EMBL" id="SHH71114.1"/>
    </source>
</evidence>
<dbReference type="SUPFAM" id="SSF52833">
    <property type="entry name" value="Thioredoxin-like"/>
    <property type="match status" value="1"/>
</dbReference>
<evidence type="ECO:0000256" key="1">
    <source>
        <dbReference type="ARBA" id="ARBA00010996"/>
    </source>
</evidence>
<evidence type="ECO:0000313" key="5">
    <source>
        <dbReference type="Proteomes" id="UP000184139"/>
    </source>
</evidence>
<dbReference type="RefSeq" id="WP_143165948.1">
    <property type="nucleotide sequence ID" value="NZ_FQXS01000007.1"/>
</dbReference>
<reference evidence="4 5" key="1">
    <citation type="submission" date="2016-11" db="EMBL/GenBank/DDBJ databases">
        <authorList>
            <person name="Jaros S."/>
            <person name="Januszkiewicz K."/>
            <person name="Wedrychowicz H."/>
        </authorList>
    </citation>
    <scope>NUCLEOTIDE SEQUENCE [LARGE SCALE GENOMIC DNA]</scope>
    <source>
        <strain evidence="4 5">DSM 9705</strain>
    </source>
</reference>
<feature type="binding site" evidence="2">
    <location>
        <position position="176"/>
    </location>
    <ligand>
        <name>Cu cation</name>
        <dbReference type="ChEBI" id="CHEBI:23378"/>
    </ligand>
</feature>
<keyword evidence="2" id="KW-0479">Metal-binding</keyword>
<dbReference type="CDD" id="cd02968">
    <property type="entry name" value="SCO"/>
    <property type="match status" value="1"/>
</dbReference>
<keyword evidence="3" id="KW-1015">Disulfide bond</keyword>
<dbReference type="InterPro" id="IPR003782">
    <property type="entry name" value="SCO1/SenC"/>
</dbReference>
<dbReference type="GO" id="GO:0046872">
    <property type="term" value="F:metal ion binding"/>
    <property type="evidence" value="ECO:0007669"/>
    <property type="project" value="UniProtKB-KW"/>
</dbReference>
<dbReference type="PANTHER" id="PTHR12151">
    <property type="entry name" value="ELECTRON TRANSPORT PROTIN SCO1/SENC FAMILY MEMBER"/>
    <property type="match status" value="1"/>
</dbReference>
<feature type="binding site" evidence="2">
    <location>
        <position position="92"/>
    </location>
    <ligand>
        <name>Cu cation</name>
        <dbReference type="ChEBI" id="CHEBI:23378"/>
    </ligand>
</feature>